<organism evidence="1 2">
    <name type="scientific">Trichoderma longibrachiatum ATCC 18648</name>
    <dbReference type="NCBI Taxonomy" id="983965"/>
    <lineage>
        <taxon>Eukaryota</taxon>
        <taxon>Fungi</taxon>
        <taxon>Dikarya</taxon>
        <taxon>Ascomycota</taxon>
        <taxon>Pezizomycotina</taxon>
        <taxon>Sordariomycetes</taxon>
        <taxon>Hypocreomycetidae</taxon>
        <taxon>Hypocreales</taxon>
        <taxon>Hypocreaceae</taxon>
        <taxon>Trichoderma</taxon>
    </lineage>
</organism>
<evidence type="ECO:0000313" key="1">
    <source>
        <dbReference type="EMBL" id="PTB75854.1"/>
    </source>
</evidence>
<dbReference type="Proteomes" id="UP000240760">
    <property type="component" value="Unassembled WGS sequence"/>
</dbReference>
<keyword evidence="2" id="KW-1185">Reference proteome</keyword>
<evidence type="ECO:0000313" key="2">
    <source>
        <dbReference type="Proteomes" id="UP000240760"/>
    </source>
</evidence>
<sequence>MSMPSSSPLPDGPMLRYDSWSSGPVIDVLLLEKCLSNDRTEDNRTSSCAGLLHRRKRLTTVSVKVVSHHPTNTEGPVPGRLERLGLLLVSRVLSANHGPRAMRIWCVPRTSSRFLCPARSLVPLEFPAAWHRLTRRLQYLKMLCSWYMLLLRQTDRQDRQRVA</sequence>
<reference evidence="1 2" key="1">
    <citation type="submission" date="2016-07" db="EMBL/GenBank/DDBJ databases">
        <title>Multiple horizontal gene transfer events from other fungi enriched the ability of initially mycotrophic Trichoderma (Ascomycota) to feed on dead plant biomass.</title>
        <authorList>
            <consortium name="DOE Joint Genome Institute"/>
            <person name="Aerts A."/>
            <person name="Atanasova L."/>
            <person name="Chenthamara K."/>
            <person name="Zhang J."/>
            <person name="Grujic M."/>
            <person name="Henrissat B."/>
            <person name="Kuo A."/>
            <person name="Salamov A."/>
            <person name="Lipzen A."/>
            <person name="Labutti K."/>
            <person name="Barry K."/>
            <person name="Miao Y."/>
            <person name="Rahimi M.J."/>
            <person name="Shen Q."/>
            <person name="Grigoriev I.V."/>
            <person name="Kubicek C.P."/>
            <person name="Druzhinina I.S."/>
        </authorList>
    </citation>
    <scope>NUCLEOTIDE SEQUENCE [LARGE SCALE GENOMIC DNA]</scope>
    <source>
        <strain evidence="1 2">ATCC 18648</strain>
    </source>
</reference>
<dbReference type="AlphaFoldDB" id="A0A2T4C2V0"/>
<name>A0A2T4C2V0_TRILO</name>
<accession>A0A2T4C2V0</accession>
<dbReference type="EMBL" id="KZ679133">
    <property type="protein sequence ID" value="PTB75854.1"/>
    <property type="molecule type" value="Genomic_DNA"/>
</dbReference>
<proteinExistence type="predicted"/>
<gene>
    <name evidence="1" type="ORF">M440DRAFT_1262559</name>
</gene>
<protein>
    <submittedName>
        <fullName evidence="1">Uncharacterized protein</fullName>
    </submittedName>
</protein>